<reference evidence="2 3" key="3">
    <citation type="journal article" date="2018" name="FEMS Microbiol. Ecol.">
        <title>Co-invading symbiotic mutualists of Medicago polymorpha retain high ancestral diversity and contain diverse accessory genomes.</title>
        <authorList>
            <person name="Porter S.S."/>
            <person name="Faber-Hammond J.J."/>
            <person name="Friesen M.L."/>
        </authorList>
    </citation>
    <scope>NUCLEOTIDE SEQUENCE [LARGE SCALE GENOMIC DNA]</scope>
    <source>
        <strain evidence="2 3">Str16</strain>
    </source>
</reference>
<gene>
    <name evidence="2" type="ORF">BMJ33_10500</name>
    <name evidence="1" type="ORF">GHJ91_17615</name>
</gene>
<evidence type="ECO:0000313" key="1">
    <source>
        <dbReference type="EMBL" id="MQW70901.1"/>
    </source>
</evidence>
<sequence length="122" mass="13516">MPGRCRFRAGPRSVSACPVPASDRAFQRAGALFAVRLGQGHSSPLVPEYFICSREYLRMRNGSVCANARLWKDDLLRWTGRDAGKARHQAGHAGCMASELSGSMRQIQCYGDFALLTDARRR</sequence>
<keyword evidence="3" id="KW-1185">Reference proteome</keyword>
<evidence type="ECO:0000313" key="3">
    <source>
        <dbReference type="Proteomes" id="UP001190825"/>
    </source>
</evidence>
<dbReference type="EMBL" id="NBUC01000061">
    <property type="protein sequence ID" value="PLU04899.1"/>
    <property type="molecule type" value="Genomic_DNA"/>
</dbReference>
<proteinExistence type="predicted"/>
<protein>
    <submittedName>
        <fullName evidence="1">Uncharacterized protein</fullName>
    </submittedName>
</protein>
<evidence type="ECO:0000313" key="2">
    <source>
        <dbReference type="EMBL" id="PLU04899.1"/>
    </source>
</evidence>
<dbReference type="EMBL" id="WISB01000116">
    <property type="protein sequence ID" value="MQW70901.1"/>
    <property type="molecule type" value="Genomic_DNA"/>
</dbReference>
<reference evidence="1" key="1">
    <citation type="journal article" date="2013" name="Genome Biol.">
        <title>Comparative genomics of the core and accessory genomes of 48 Sinorhizobium strains comprising five genospecies.</title>
        <authorList>
            <person name="Sugawara M."/>
            <person name="Epstein B."/>
            <person name="Badgley B.D."/>
            <person name="Unno T."/>
            <person name="Xu L."/>
            <person name="Reese J."/>
            <person name="Gyaneshwar P."/>
            <person name="Denny R."/>
            <person name="Mudge J."/>
            <person name="Bharti A.K."/>
            <person name="Farmer A.D."/>
            <person name="May G.D."/>
            <person name="Woodward J.E."/>
            <person name="Medigue C."/>
            <person name="Vallenet D."/>
            <person name="Lajus A."/>
            <person name="Rouy Z."/>
            <person name="Martinez-Vaz B."/>
            <person name="Tiffin P."/>
            <person name="Young N.D."/>
            <person name="Sadowsky M.J."/>
        </authorList>
    </citation>
    <scope>NUCLEOTIDE SEQUENCE</scope>
    <source>
        <strain evidence="1">M1</strain>
    </source>
</reference>
<organism evidence="1">
    <name type="scientific">Sinorhizobium medicae</name>
    <dbReference type="NCBI Taxonomy" id="110321"/>
    <lineage>
        <taxon>Bacteria</taxon>
        <taxon>Pseudomonadati</taxon>
        <taxon>Pseudomonadota</taxon>
        <taxon>Alphaproteobacteria</taxon>
        <taxon>Hyphomicrobiales</taxon>
        <taxon>Rhizobiaceae</taxon>
        <taxon>Sinorhizobium/Ensifer group</taxon>
        <taxon>Sinorhizobium</taxon>
    </lineage>
</organism>
<comment type="caution">
    <text evidence="1">The sequence shown here is derived from an EMBL/GenBank/DDBJ whole genome shotgun (WGS) entry which is preliminary data.</text>
</comment>
<name>A0A6G1WMG2_9HYPH</name>
<dbReference type="Proteomes" id="UP001190825">
    <property type="component" value="Unassembled WGS sequence"/>
</dbReference>
<dbReference type="AlphaFoldDB" id="A0A6G1WMG2"/>
<reference evidence="2" key="2">
    <citation type="submission" date="2017-04" db="EMBL/GenBank/DDBJ databases">
        <authorList>
            <person name="Porter S."/>
            <person name="Friesen M.L."/>
            <person name="Faber-Hammond J."/>
        </authorList>
    </citation>
    <scope>NUCLEOTIDE SEQUENCE</scope>
    <source>
        <strain evidence="2">Str16</strain>
    </source>
</reference>
<accession>A0A6G1WMG2</accession>